<reference evidence="14" key="1">
    <citation type="submission" date="2017-02" db="EMBL/GenBank/DDBJ databases">
        <authorList>
            <person name="Varghese N."/>
            <person name="Submissions S."/>
        </authorList>
    </citation>
    <scope>NUCLEOTIDE SEQUENCE [LARGE SCALE GENOMIC DNA]</scope>
    <source>
        <strain evidence="14">ATCC 700200</strain>
    </source>
</reference>
<dbReference type="SUPFAM" id="SSF51730">
    <property type="entry name" value="FAD-linked oxidoreductase"/>
    <property type="match status" value="1"/>
</dbReference>
<dbReference type="EC" id="1.5.1.54" evidence="12"/>
<evidence type="ECO:0000256" key="7">
    <source>
        <dbReference type="ARBA" id="ARBA00023002"/>
    </source>
</evidence>
<dbReference type="NCBIfam" id="TIGR00676">
    <property type="entry name" value="fadh2"/>
    <property type="match status" value="1"/>
</dbReference>
<dbReference type="PANTHER" id="PTHR45754:SF3">
    <property type="entry name" value="METHYLENETETRAHYDROFOLATE REDUCTASE (NADPH)"/>
    <property type="match status" value="1"/>
</dbReference>
<dbReference type="GO" id="GO:0009086">
    <property type="term" value="P:methionine biosynthetic process"/>
    <property type="evidence" value="ECO:0007669"/>
    <property type="project" value="UniProtKB-KW"/>
</dbReference>
<evidence type="ECO:0000256" key="12">
    <source>
        <dbReference type="RuleBase" id="RU003862"/>
    </source>
</evidence>
<dbReference type="Gene3D" id="3.20.20.220">
    <property type="match status" value="1"/>
</dbReference>
<dbReference type="GO" id="GO:0035999">
    <property type="term" value="P:tetrahydrofolate interconversion"/>
    <property type="evidence" value="ECO:0007669"/>
    <property type="project" value="UniProtKB-UniPathway"/>
</dbReference>
<dbReference type="UniPathway" id="UPA00193"/>
<gene>
    <name evidence="13" type="ORF">SAMN02745166_01473</name>
</gene>
<sequence>MHIADILAAQRPTLSFEFFPAKTAEASEALFETITDLESFKPSFVSVTYGAGGSTRELTHDLVVRIKKETTLDPVPHLTCVCHSEADIAAILERYAEAGVSNILALGGDPPRNLEGYNRKNDAFQHAADLVSFITKFNNSHSHPDRRGFGIGVAGFPEGHPSTPNRMLEMDYLKAKVDAGADYICTQLFFDNHDFLDFRDRCRIAGIHVPIIAGIMPITSAGGMRRMAELAAGARYPAKLMRAIQRCNGDEEAVQRVGVHYATEQCRDLLEHGVDGIHFYTLNKSQATREIYASLGIRDSIAVRNS</sequence>
<dbReference type="InterPro" id="IPR029041">
    <property type="entry name" value="FAD-linked_oxidoreductase-like"/>
</dbReference>
<dbReference type="InterPro" id="IPR004620">
    <property type="entry name" value="MTHF_reductase_bac"/>
</dbReference>
<dbReference type="OrthoDB" id="9812555at2"/>
<evidence type="ECO:0000256" key="6">
    <source>
        <dbReference type="ARBA" id="ARBA00022827"/>
    </source>
</evidence>
<keyword evidence="8" id="KW-0520">NAD</keyword>
<dbReference type="Proteomes" id="UP000190774">
    <property type="component" value="Unassembled WGS sequence"/>
</dbReference>
<keyword evidence="7 12" id="KW-0560">Oxidoreductase</keyword>
<evidence type="ECO:0000256" key="3">
    <source>
        <dbReference type="ARBA" id="ARBA00006743"/>
    </source>
</evidence>
<dbReference type="GO" id="GO:0106312">
    <property type="term" value="F:methylenetetrahydrofolate reductase (NADH) activity"/>
    <property type="evidence" value="ECO:0007669"/>
    <property type="project" value="UniProtKB-EC"/>
</dbReference>
<dbReference type="AlphaFoldDB" id="A0A1T4XHX6"/>
<proteinExistence type="inferred from homology"/>
<keyword evidence="5 12" id="KW-0285">Flavoprotein</keyword>
<comment type="pathway">
    <text evidence="10">Amino-acid biosynthesis; L-methionine biosynthesis via de novo pathway.</text>
</comment>
<evidence type="ECO:0000256" key="11">
    <source>
        <dbReference type="ARBA" id="ARBA00048628"/>
    </source>
</evidence>
<keyword evidence="4" id="KW-0028">Amino-acid biosynthesis</keyword>
<dbReference type="STRING" id="48467.SAMN02745166_01473"/>
<comment type="cofactor">
    <cofactor evidence="1 12">
        <name>FAD</name>
        <dbReference type="ChEBI" id="CHEBI:57692"/>
    </cofactor>
</comment>
<protein>
    <recommendedName>
        <fullName evidence="12">Methylenetetrahydrofolate reductase</fullName>
        <ecNumber evidence="12">1.5.1.54</ecNumber>
    </recommendedName>
</protein>
<keyword evidence="9" id="KW-0486">Methionine biosynthesis</keyword>
<dbReference type="GO" id="GO:0071949">
    <property type="term" value="F:FAD binding"/>
    <property type="evidence" value="ECO:0007669"/>
    <property type="project" value="TreeGrafter"/>
</dbReference>
<organism evidence="13 14">
    <name type="scientific">Prosthecobacter debontii</name>
    <dbReference type="NCBI Taxonomy" id="48467"/>
    <lineage>
        <taxon>Bacteria</taxon>
        <taxon>Pseudomonadati</taxon>
        <taxon>Verrucomicrobiota</taxon>
        <taxon>Verrucomicrobiia</taxon>
        <taxon>Verrucomicrobiales</taxon>
        <taxon>Verrucomicrobiaceae</taxon>
        <taxon>Prosthecobacter</taxon>
    </lineage>
</organism>
<comment type="pathway">
    <text evidence="2 12">One-carbon metabolism; tetrahydrofolate interconversion.</text>
</comment>
<evidence type="ECO:0000313" key="14">
    <source>
        <dbReference type="Proteomes" id="UP000190774"/>
    </source>
</evidence>
<keyword evidence="14" id="KW-1185">Reference proteome</keyword>
<evidence type="ECO:0000256" key="10">
    <source>
        <dbReference type="ARBA" id="ARBA00034478"/>
    </source>
</evidence>
<comment type="similarity">
    <text evidence="3 12">Belongs to the methylenetetrahydrofolate reductase family.</text>
</comment>
<keyword evidence="6 12" id="KW-0274">FAD</keyword>
<name>A0A1T4XHX6_9BACT</name>
<evidence type="ECO:0000256" key="9">
    <source>
        <dbReference type="ARBA" id="ARBA00023167"/>
    </source>
</evidence>
<dbReference type="Pfam" id="PF02219">
    <property type="entry name" value="MTHFR"/>
    <property type="match status" value="1"/>
</dbReference>
<dbReference type="RefSeq" id="WP_078812676.1">
    <property type="nucleotide sequence ID" value="NZ_FUYE01000004.1"/>
</dbReference>
<evidence type="ECO:0000256" key="4">
    <source>
        <dbReference type="ARBA" id="ARBA00022605"/>
    </source>
</evidence>
<dbReference type="PANTHER" id="PTHR45754">
    <property type="entry name" value="METHYLENETETRAHYDROFOLATE REDUCTASE"/>
    <property type="match status" value="1"/>
</dbReference>
<dbReference type="InterPro" id="IPR003171">
    <property type="entry name" value="Mehydrof_redctse-like"/>
</dbReference>
<evidence type="ECO:0000313" key="13">
    <source>
        <dbReference type="EMBL" id="SKA88708.1"/>
    </source>
</evidence>
<evidence type="ECO:0000256" key="8">
    <source>
        <dbReference type="ARBA" id="ARBA00023027"/>
    </source>
</evidence>
<evidence type="ECO:0000256" key="1">
    <source>
        <dbReference type="ARBA" id="ARBA00001974"/>
    </source>
</evidence>
<dbReference type="CDD" id="cd00537">
    <property type="entry name" value="MTHFR"/>
    <property type="match status" value="1"/>
</dbReference>
<accession>A0A1T4XHX6</accession>
<dbReference type="GO" id="GO:0005829">
    <property type="term" value="C:cytosol"/>
    <property type="evidence" value="ECO:0007669"/>
    <property type="project" value="InterPro"/>
</dbReference>
<dbReference type="EMBL" id="FUYE01000004">
    <property type="protein sequence ID" value="SKA88708.1"/>
    <property type="molecule type" value="Genomic_DNA"/>
</dbReference>
<comment type="catalytic activity">
    <reaction evidence="11">
        <text>(6S)-5-methyl-5,6,7,8-tetrahydrofolate + NAD(+) = (6R)-5,10-methylene-5,6,7,8-tetrahydrofolate + NADH + H(+)</text>
        <dbReference type="Rhea" id="RHEA:19821"/>
        <dbReference type="ChEBI" id="CHEBI:15378"/>
        <dbReference type="ChEBI" id="CHEBI:15636"/>
        <dbReference type="ChEBI" id="CHEBI:18608"/>
        <dbReference type="ChEBI" id="CHEBI:57540"/>
        <dbReference type="ChEBI" id="CHEBI:57945"/>
        <dbReference type="EC" id="1.5.1.54"/>
    </reaction>
    <physiologicalReaction direction="right-to-left" evidence="11">
        <dbReference type="Rhea" id="RHEA:19823"/>
    </physiologicalReaction>
</comment>
<evidence type="ECO:0000256" key="2">
    <source>
        <dbReference type="ARBA" id="ARBA00004777"/>
    </source>
</evidence>
<evidence type="ECO:0000256" key="5">
    <source>
        <dbReference type="ARBA" id="ARBA00022630"/>
    </source>
</evidence>